<proteinExistence type="predicted"/>
<evidence type="ECO:0000313" key="2">
    <source>
        <dbReference type="EMBL" id="KAK9837549.1"/>
    </source>
</evidence>
<gene>
    <name evidence="2" type="ORF">WJX84_001345</name>
</gene>
<protein>
    <submittedName>
        <fullName evidence="2">Uncharacterized protein</fullName>
    </submittedName>
</protein>
<dbReference type="EMBL" id="JALJOV010001940">
    <property type="protein sequence ID" value="KAK9837549.1"/>
    <property type="molecule type" value="Genomic_DNA"/>
</dbReference>
<evidence type="ECO:0000256" key="1">
    <source>
        <dbReference type="SAM" id="MobiDB-lite"/>
    </source>
</evidence>
<feature type="compositionally biased region" description="Low complexity" evidence="1">
    <location>
        <begin position="272"/>
        <end position="287"/>
    </location>
</feature>
<keyword evidence="3" id="KW-1185">Reference proteome</keyword>
<evidence type="ECO:0000313" key="3">
    <source>
        <dbReference type="Proteomes" id="UP001485043"/>
    </source>
</evidence>
<feature type="region of interest" description="Disordered" evidence="1">
    <location>
        <begin position="244"/>
        <end position="321"/>
    </location>
</feature>
<dbReference type="InterPro" id="IPR021848">
    <property type="entry name" value="HODM_asu-like"/>
</dbReference>
<reference evidence="2 3" key="1">
    <citation type="journal article" date="2024" name="Nat. Commun.">
        <title>Phylogenomics reveals the evolutionary origins of lichenization in chlorophyte algae.</title>
        <authorList>
            <person name="Puginier C."/>
            <person name="Libourel C."/>
            <person name="Otte J."/>
            <person name="Skaloud P."/>
            <person name="Haon M."/>
            <person name="Grisel S."/>
            <person name="Petersen M."/>
            <person name="Berrin J.G."/>
            <person name="Delaux P.M."/>
            <person name="Dal Grande F."/>
            <person name="Keller J."/>
        </authorList>
    </citation>
    <scope>NUCLEOTIDE SEQUENCE [LARGE SCALE GENOMIC DNA]</scope>
    <source>
        <strain evidence="2 3">SAG 2523</strain>
    </source>
</reference>
<feature type="region of interest" description="Disordered" evidence="1">
    <location>
        <begin position="407"/>
        <end position="437"/>
    </location>
</feature>
<feature type="compositionally biased region" description="Polar residues" evidence="1">
    <location>
        <begin position="915"/>
        <end position="930"/>
    </location>
</feature>
<organism evidence="2 3">
    <name type="scientific">Apatococcus fuscideae</name>
    <dbReference type="NCBI Taxonomy" id="2026836"/>
    <lineage>
        <taxon>Eukaryota</taxon>
        <taxon>Viridiplantae</taxon>
        <taxon>Chlorophyta</taxon>
        <taxon>core chlorophytes</taxon>
        <taxon>Trebouxiophyceae</taxon>
        <taxon>Chlorellales</taxon>
        <taxon>Chlorellaceae</taxon>
        <taxon>Apatococcus</taxon>
    </lineage>
</organism>
<accession>A0AAW1RUZ7</accession>
<sequence length="1080" mass="118026">MDVEQAEPPLHRRSRQTNLSCASCNLAPGMQPRWREPRRGHSFSKKRVLRSNGYEILCARGQTNDLNKSKNEKLGNIVTGGKTAKLEMAVPLGFLSEFLHSYSLHAFDGKLHGLRSISCWLSTGEGRYLKQAPMEFQKAVARFCSALPWLCRGELPEHDAWLKAAVKSLQATHPPCNVDLVPEFQALVLQAVRLLPHLLCDARVDQAYLDRLCSPEAHAVVLPLRALSVPEEQALRQLHDQFQAQKQERVQAQAGGTSDGHGLRNLHRPCKPVGAVRRGTRARALTLPRRHSQDDSSGSSTTPSPILSAPDGPPVLPQLLPLTDDMQPLLPDHGALAPSRFSAMRLTLDDLEFENEPFQQFSKKSQGLTQSEMAFFQERLAPASMYPAAAPSSAELPLRLRPRQYPRSVDGSQALQGPRPKAGHASPSGLQPLEPRPSNEKLQHILAAANLQAVQEAVHAEDDLLAGAWPEPQSPSSPMLVPDAQSAGFEVAQLLQQVNASKPAEPSQQAPCPMLPVSAGQASWPLSSAFATPDWQSRDASQPAAAVQAPSGPAGATHAFQSGQNITWSAAGMRARSFPVWAGQASRDEECGAHHPATAMRARSFPAVLPSQFQAQEPLLPEPHRAPTMPSNRPLSPTSCPRPVPSWGNMLSPIGSWDLLELIPSQDLLREVASRDLRGSKELRPRADRATQRMQVGDILMSEEPRADRHGHAPAPNLSLGSVEGALRAALADVPSLGLLPGIDSLELLRHIPSEQLSPFELLNEWHEGPVTAENAGERLIIRSERETLTRLPKTHAILSTIRTYRRPLSELQADPEQAARLAAAIRALPPDVQDYKGLKAVGQAALDYLDALKRAHLAQTDVETPHSKGIEQCTVPSLFHKPLFEQAASHPDNASCFAAVTLTSKLPEDGKAAHTSSSAVRKPSNTPFFTEQSHRDLLGRSELHKLARDAADTFLQAEQQPAETDWGRQLVQAEHNSLLLQQQLCGSHTWTYLSEHLQLDLAEAIEIALVPATTPEECEAQGTLLAQRIKTAIRRKLRTTHDDKAVLLRRNGCLPSVLIRNKALTLILGTYSEGFIPLL</sequence>
<dbReference type="Pfam" id="PF11927">
    <property type="entry name" value="HODM_asu-like"/>
    <property type="match status" value="1"/>
</dbReference>
<name>A0AAW1RUZ7_9CHLO</name>
<feature type="compositionally biased region" description="Low complexity" evidence="1">
    <location>
        <begin position="295"/>
        <end position="305"/>
    </location>
</feature>
<dbReference type="Proteomes" id="UP001485043">
    <property type="component" value="Unassembled WGS sequence"/>
</dbReference>
<comment type="caution">
    <text evidence="2">The sequence shown here is derived from an EMBL/GenBank/DDBJ whole genome shotgun (WGS) entry which is preliminary data.</text>
</comment>
<dbReference type="AlphaFoldDB" id="A0AAW1RUZ7"/>
<feature type="region of interest" description="Disordered" evidence="1">
    <location>
        <begin position="910"/>
        <end position="930"/>
    </location>
</feature>